<evidence type="ECO:0000256" key="10">
    <source>
        <dbReference type="ARBA" id="ARBA00025699"/>
    </source>
</evidence>
<dbReference type="InterPro" id="IPR015947">
    <property type="entry name" value="PUA-like_sf"/>
</dbReference>
<evidence type="ECO:0000256" key="3">
    <source>
        <dbReference type="ARBA" id="ARBA00012328"/>
    </source>
</evidence>
<dbReference type="Pfam" id="PF20260">
    <property type="entry name" value="PUA_4"/>
    <property type="match status" value="1"/>
</dbReference>
<comment type="similarity">
    <text evidence="2 12">Belongs to the RNA methyltransferase RsmE family.</text>
</comment>
<dbReference type="InterPro" id="IPR029026">
    <property type="entry name" value="tRNA_m1G_MTases_N"/>
</dbReference>
<evidence type="ECO:0000259" key="14">
    <source>
        <dbReference type="Pfam" id="PF20260"/>
    </source>
</evidence>
<dbReference type="EMBL" id="JACOQH010000001">
    <property type="protein sequence ID" value="MBC5752460.1"/>
    <property type="molecule type" value="Genomic_DNA"/>
</dbReference>
<reference evidence="15 16" key="1">
    <citation type="submission" date="2020-08" db="EMBL/GenBank/DDBJ databases">
        <title>Genome public.</title>
        <authorList>
            <person name="Liu C."/>
            <person name="Sun Q."/>
        </authorList>
    </citation>
    <scope>NUCLEOTIDE SEQUENCE [LARGE SCALE GENOMIC DNA]</scope>
    <source>
        <strain evidence="15 16">BX0805</strain>
    </source>
</reference>
<name>A0ABR7I6A3_9FIRM</name>
<dbReference type="EC" id="2.1.1.193" evidence="3 12"/>
<evidence type="ECO:0000256" key="8">
    <source>
        <dbReference type="ARBA" id="ARBA00022679"/>
    </source>
</evidence>
<dbReference type="CDD" id="cd18084">
    <property type="entry name" value="RsmE-like"/>
    <property type="match status" value="1"/>
</dbReference>
<protein>
    <recommendedName>
        <fullName evidence="4 12">Ribosomal RNA small subunit methyltransferase E</fullName>
        <ecNumber evidence="3 12">2.1.1.193</ecNumber>
    </recommendedName>
</protein>
<keyword evidence="16" id="KW-1185">Reference proteome</keyword>
<dbReference type="GO" id="GO:0032259">
    <property type="term" value="P:methylation"/>
    <property type="evidence" value="ECO:0007669"/>
    <property type="project" value="UniProtKB-KW"/>
</dbReference>
<evidence type="ECO:0000256" key="9">
    <source>
        <dbReference type="ARBA" id="ARBA00022691"/>
    </source>
</evidence>
<dbReference type="NCBIfam" id="TIGR00046">
    <property type="entry name" value="RsmE family RNA methyltransferase"/>
    <property type="match status" value="1"/>
</dbReference>
<evidence type="ECO:0000256" key="5">
    <source>
        <dbReference type="ARBA" id="ARBA00022490"/>
    </source>
</evidence>
<evidence type="ECO:0000256" key="12">
    <source>
        <dbReference type="PIRNR" id="PIRNR015601"/>
    </source>
</evidence>
<dbReference type="GO" id="GO:0008168">
    <property type="term" value="F:methyltransferase activity"/>
    <property type="evidence" value="ECO:0007669"/>
    <property type="project" value="UniProtKB-KW"/>
</dbReference>
<keyword evidence="6 12" id="KW-0698">rRNA processing</keyword>
<dbReference type="SUPFAM" id="SSF75217">
    <property type="entry name" value="alpha/beta knot"/>
    <property type="match status" value="1"/>
</dbReference>
<keyword evidence="7 12" id="KW-0489">Methyltransferase</keyword>
<dbReference type="RefSeq" id="WP_022514375.1">
    <property type="nucleotide sequence ID" value="NZ_JACOQH010000001.1"/>
</dbReference>
<evidence type="ECO:0000259" key="13">
    <source>
        <dbReference type="Pfam" id="PF04452"/>
    </source>
</evidence>
<comment type="caution">
    <text evidence="15">The sequence shown here is derived from an EMBL/GenBank/DDBJ whole genome shotgun (WGS) entry which is preliminary data.</text>
</comment>
<evidence type="ECO:0000256" key="6">
    <source>
        <dbReference type="ARBA" id="ARBA00022552"/>
    </source>
</evidence>
<dbReference type="Gene3D" id="2.40.240.20">
    <property type="entry name" value="Hypothetical PUA domain-like, domain 1"/>
    <property type="match status" value="1"/>
</dbReference>
<comment type="function">
    <text evidence="10 12">Specifically methylates the N3 position of the uracil ring of uridine 1498 (m3U1498) in 16S rRNA. Acts on the fully assembled 30S ribosomal subunit.</text>
</comment>
<evidence type="ECO:0000256" key="11">
    <source>
        <dbReference type="ARBA" id="ARBA00047944"/>
    </source>
</evidence>
<dbReference type="InterPro" id="IPR006700">
    <property type="entry name" value="RsmE"/>
</dbReference>
<dbReference type="SUPFAM" id="SSF88697">
    <property type="entry name" value="PUA domain-like"/>
    <property type="match status" value="1"/>
</dbReference>
<evidence type="ECO:0000256" key="4">
    <source>
        <dbReference type="ARBA" id="ARBA00013673"/>
    </source>
</evidence>
<evidence type="ECO:0000256" key="2">
    <source>
        <dbReference type="ARBA" id="ARBA00005528"/>
    </source>
</evidence>
<gene>
    <name evidence="15" type="ORF">H8Z76_00215</name>
</gene>
<dbReference type="InterPro" id="IPR046887">
    <property type="entry name" value="RsmE_PUA-like"/>
</dbReference>
<dbReference type="PANTHER" id="PTHR30027">
    <property type="entry name" value="RIBOSOMAL RNA SMALL SUBUNIT METHYLTRANSFERASE E"/>
    <property type="match status" value="1"/>
</dbReference>
<dbReference type="NCBIfam" id="NF008692">
    <property type="entry name" value="PRK11713.1-5"/>
    <property type="match status" value="1"/>
</dbReference>
<comment type="subcellular location">
    <subcellularLocation>
        <location evidence="1 12">Cytoplasm</location>
    </subcellularLocation>
</comment>
<organism evidence="15 16">
    <name type="scientific">Roseburia yibonii</name>
    <dbReference type="NCBI Taxonomy" id="2763063"/>
    <lineage>
        <taxon>Bacteria</taxon>
        <taxon>Bacillati</taxon>
        <taxon>Bacillota</taxon>
        <taxon>Clostridia</taxon>
        <taxon>Lachnospirales</taxon>
        <taxon>Lachnospiraceae</taxon>
        <taxon>Roseburia</taxon>
    </lineage>
</organism>
<feature type="domain" description="Ribosomal RNA small subunit methyltransferase E methyltransferase" evidence="13">
    <location>
        <begin position="76"/>
        <end position="239"/>
    </location>
</feature>
<proteinExistence type="inferred from homology"/>
<keyword evidence="5 12" id="KW-0963">Cytoplasm</keyword>
<keyword evidence="8 12" id="KW-0808">Transferase</keyword>
<dbReference type="Pfam" id="PF04452">
    <property type="entry name" value="Methyltrans_RNA"/>
    <property type="match status" value="1"/>
</dbReference>
<dbReference type="PANTHER" id="PTHR30027:SF3">
    <property type="entry name" value="16S RRNA (URACIL(1498)-N(3))-METHYLTRANSFERASE"/>
    <property type="match status" value="1"/>
</dbReference>
<feature type="domain" description="Ribosomal RNA small subunit methyltransferase E PUA-like" evidence="14">
    <location>
        <begin position="18"/>
        <end position="65"/>
    </location>
</feature>
<evidence type="ECO:0000313" key="15">
    <source>
        <dbReference type="EMBL" id="MBC5752460.1"/>
    </source>
</evidence>
<dbReference type="Proteomes" id="UP000621540">
    <property type="component" value="Unassembled WGS sequence"/>
</dbReference>
<dbReference type="PIRSF" id="PIRSF015601">
    <property type="entry name" value="MTase_slr0722"/>
    <property type="match status" value="1"/>
</dbReference>
<sequence>MYQFFVEDAQIGKEFITITGSDVNHIKNVLRMKPGEKIRVSNQQGKDYYCEILELGDDFVQADILDSEAAGTELGAKIFLFQALPKGDRMETVIQKAVELGVYEIIPVAMKYCVVKLDAKKAENKKKRWQAIAESAAKQSKRSRIPVVHEVMDFASAVEYAKNCQVNLVPYENERGMVATREALDSLHAKDSISVMIGPEGGFSEEEIEKVRTEHMQVISLGKRILRTDTAAIATLSLLMLELEMMEAKQEK</sequence>
<accession>A0ABR7I6A3</accession>
<dbReference type="InterPro" id="IPR029028">
    <property type="entry name" value="Alpha/beta_knot_MTases"/>
</dbReference>
<evidence type="ECO:0000313" key="16">
    <source>
        <dbReference type="Proteomes" id="UP000621540"/>
    </source>
</evidence>
<dbReference type="Gene3D" id="3.40.1280.10">
    <property type="match status" value="1"/>
</dbReference>
<keyword evidence="9 12" id="KW-0949">S-adenosyl-L-methionine</keyword>
<evidence type="ECO:0000256" key="1">
    <source>
        <dbReference type="ARBA" id="ARBA00004496"/>
    </source>
</evidence>
<evidence type="ECO:0000256" key="7">
    <source>
        <dbReference type="ARBA" id="ARBA00022603"/>
    </source>
</evidence>
<dbReference type="InterPro" id="IPR046886">
    <property type="entry name" value="RsmE_MTase_dom"/>
</dbReference>
<comment type="catalytic activity">
    <reaction evidence="11 12">
        <text>uridine(1498) in 16S rRNA + S-adenosyl-L-methionine = N(3)-methyluridine(1498) in 16S rRNA + S-adenosyl-L-homocysteine + H(+)</text>
        <dbReference type="Rhea" id="RHEA:42920"/>
        <dbReference type="Rhea" id="RHEA-COMP:10283"/>
        <dbReference type="Rhea" id="RHEA-COMP:10284"/>
        <dbReference type="ChEBI" id="CHEBI:15378"/>
        <dbReference type="ChEBI" id="CHEBI:57856"/>
        <dbReference type="ChEBI" id="CHEBI:59789"/>
        <dbReference type="ChEBI" id="CHEBI:65315"/>
        <dbReference type="ChEBI" id="CHEBI:74502"/>
        <dbReference type="EC" id="2.1.1.193"/>
    </reaction>
</comment>